<keyword evidence="3" id="KW-0234">DNA repair</keyword>
<dbReference type="STRING" id="764103.G7DVJ0"/>
<proteinExistence type="inferred from homology"/>
<keyword evidence="3" id="KW-0156">Chromatin regulator</keyword>
<dbReference type="GO" id="GO:0006281">
    <property type="term" value="P:DNA repair"/>
    <property type="evidence" value="ECO:0007669"/>
    <property type="project" value="UniProtKB-UniRule"/>
</dbReference>
<dbReference type="OrthoDB" id="16041at2759"/>
<evidence type="ECO:0000256" key="1">
    <source>
        <dbReference type="ARBA" id="ARBA00023242"/>
    </source>
</evidence>
<dbReference type="AlphaFoldDB" id="G7DVJ0"/>
<keyword evidence="3" id="KW-0804">Transcription</keyword>
<comment type="function">
    <text evidence="3">Component of the SWR1 complex which mediates the ATP-dependent exchange of histone H2A for an H2A variant leading to transcriptional regulation of selected genes by chromatin remodeling. Component of the NuA4 histone acetyltransferase complex which is involved in transcriptional activation of selected genes principally by acetylation of nucleosomal histones H4 and H2A. The NuA4 complex is also involved in DNA repair. Yaf9 may also be required for viability in conditions in which the structural integrity of the spindle is compromised.</text>
</comment>
<keyword evidence="3" id="KW-0963">Cytoplasm</keyword>
<name>G7DVJ0_MIXOS</name>
<evidence type="ECO:0000256" key="3">
    <source>
        <dbReference type="RuleBase" id="RU367117"/>
    </source>
</evidence>
<evidence type="ECO:0000256" key="2">
    <source>
        <dbReference type="PROSITE-ProRule" id="PRU00376"/>
    </source>
</evidence>
<keyword evidence="7" id="KW-1185">Reference proteome</keyword>
<dbReference type="eggNOG" id="KOG3149">
    <property type="taxonomic scope" value="Eukaryota"/>
</dbReference>
<evidence type="ECO:0000313" key="6">
    <source>
        <dbReference type="EMBL" id="GAA94600.1"/>
    </source>
</evidence>
<feature type="region of interest" description="Disordered" evidence="4">
    <location>
        <begin position="46"/>
        <end position="65"/>
    </location>
</feature>
<comment type="similarity">
    <text evidence="3">Belongs to the YAF9 family.</text>
</comment>
<keyword evidence="3" id="KW-0175">Coiled coil</keyword>
<dbReference type="GO" id="GO:0000812">
    <property type="term" value="C:Swr1 complex"/>
    <property type="evidence" value="ECO:0007669"/>
    <property type="project" value="UniProtKB-UniRule"/>
</dbReference>
<comment type="caution">
    <text evidence="6">The sequence shown here is derived from an EMBL/GenBank/DDBJ whole genome shotgun (WGS) entry which is preliminary data.</text>
</comment>
<keyword evidence="3" id="KW-0805">Transcription regulation</keyword>
<dbReference type="HOGENOM" id="CLU_051385_2_1_1"/>
<dbReference type="GO" id="GO:0006355">
    <property type="term" value="P:regulation of DNA-templated transcription"/>
    <property type="evidence" value="ECO:0007669"/>
    <property type="project" value="InterPro"/>
</dbReference>
<evidence type="ECO:0000256" key="4">
    <source>
        <dbReference type="SAM" id="MobiDB-lite"/>
    </source>
</evidence>
<keyword evidence="3" id="KW-0227">DNA damage</keyword>
<dbReference type="InterPro" id="IPR038704">
    <property type="entry name" value="YEAST_sf"/>
</dbReference>
<dbReference type="RefSeq" id="XP_014568136.1">
    <property type="nucleotide sequence ID" value="XM_014712650.1"/>
</dbReference>
<dbReference type="InParanoid" id="G7DVJ0"/>
<dbReference type="CDD" id="cd16908">
    <property type="entry name" value="YEATS_Yaf9_like"/>
    <property type="match status" value="1"/>
</dbReference>
<protein>
    <recommendedName>
        <fullName evidence="3">Protein AF-9 homolog</fullName>
    </recommendedName>
</protein>
<comment type="subunit">
    <text evidence="3">Component of the SWR1 chromatin-remodeling complex and of the NuA4 histone acetyltransferase complex.</text>
</comment>
<evidence type="ECO:0000259" key="5">
    <source>
        <dbReference type="PROSITE" id="PS51037"/>
    </source>
</evidence>
<feature type="region of interest" description="Disordered" evidence="4">
    <location>
        <begin position="299"/>
        <end position="324"/>
    </location>
</feature>
<evidence type="ECO:0000313" key="7">
    <source>
        <dbReference type="Proteomes" id="UP000009131"/>
    </source>
</evidence>
<comment type="domain">
    <text evidence="3">The coiled-coil domain is required for assembly into the NuA4 complex.</text>
</comment>
<feature type="coiled-coil region" evidence="3">
    <location>
        <begin position="242"/>
        <end position="276"/>
    </location>
</feature>
<dbReference type="OMA" id="DYHKMVG"/>
<keyword evidence="3" id="KW-0010">Activator</keyword>
<dbReference type="GO" id="GO:0006325">
    <property type="term" value="P:chromatin organization"/>
    <property type="evidence" value="ECO:0007669"/>
    <property type="project" value="UniProtKB-KW"/>
</dbReference>
<gene>
    <name evidence="6" type="primary">Mo01252</name>
    <name evidence="3" type="synonym">YAF9</name>
    <name evidence="6" type="ORF">E5Q_01252</name>
</gene>
<comment type="subcellular location">
    <subcellularLocation>
        <location evidence="3">Nucleus</location>
    </subcellularLocation>
    <subcellularLocation>
        <location evidence="3">Cytoplasm</location>
    </subcellularLocation>
</comment>
<dbReference type="Gene3D" id="2.60.40.1970">
    <property type="entry name" value="YEATS domain"/>
    <property type="match status" value="1"/>
</dbReference>
<dbReference type="PANTHER" id="PTHR23195">
    <property type="entry name" value="YEATS DOMAIN"/>
    <property type="match status" value="1"/>
</dbReference>
<reference evidence="6 7" key="2">
    <citation type="journal article" date="2012" name="Open Biol.">
        <title>Characteristics of nucleosomes and linker DNA regions on the genome of the basidiomycete Mixia osmundae revealed by mono- and dinucleosome mapping.</title>
        <authorList>
            <person name="Nishida H."/>
            <person name="Kondo S."/>
            <person name="Matsumoto T."/>
            <person name="Suzuki Y."/>
            <person name="Yoshikawa H."/>
            <person name="Taylor T.D."/>
            <person name="Sugiyama J."/>
        </authorList>
    </citation>
    <scope>NUCLEOTIDE SEQUENCE [LARGE SCALE GENOMIC DNA]</scope>
    <source>
        <strain evidence="7">CBS 9802 / IAM 14324 / JCM 22182 / KY 12970</strain>
    </source>
</reference>
<keyword evidence="1 2" id="KW-0539">Nucleus</keyword>
<dbReference type="FunCoup" id="G7DVJ0">
    <property type="interactions" value="370"/>
</dbReference>
<dbReference type="InterPro" id="IPR005033">
    <property type="entry name" value="YEATS"/>
</dbReference>
<feature type="domain" description="YEATS" evidence="5">
    <location>
        <begin position="5"/>
        <end position="203"/>
    </location>
</feature>
<dbReference type="InterPro" id="IPR055129">
    <property type="entry name" value="YEATS_dom"/>
</dbReference>
<dbReference type="Pfam" id="PF03366">
    <property type="entry name" value="YEATS"/>
    <property type="match status" value="1"/>
</dbReference>
<accession>G7DVJ0</accession>
<dbReference type="PROSITE" id="PS51037">
    <property type="entry name" value="YEATS"/>
    <property type="match status" value="1"/>
</dbReference>
<sequence>MSNKRIKGISIHRPVIYGNTAVLLKPGEPAPTGHTHRWTVGLRSAASPLPASTSSSRGQGPSSGQAIGGCDDLSYFIKKVTFKLHDTYANPTRSIDRPPFEVTETGWGQFEVLIKVYFVPESSEKPLSLYHEIRLHPWTAVPSLTADEATPNASTYWRDGLALVKLPGDSGKEAVLSPIHSWQYDEIVFQDPTEALYNIMTETAPTPLPKTSRLPPSMEQGLPLGVGGNIGELTLDTEAKEAAKLEEARKTVLTDLEELRATLIEQEKELADLRREHQSLPARRRRSAGLLESCASASSSSYAHSAGSATRPASAPDDSQTGVRDGVTLATKSELCSCRQ</sequence>
<feature type="compositionally biased region" description="Low complexity" evidence="4">
    <location>
        <begin position="46"/>
        <end position="64"/>
    </location>
</feature>
<feature type="compositionally biased region" description="Low complexity" evidence="4">
    <location>
        <begin position="299"/>
        <end position="309"/>
    </location>
</feature>
<dbReference type="EMBL" id="BABT02000044">
    <property type="protein sequence ID" value="GAA94600.1"/>
    <property type="molecule type" value="Genomic_DNA"/>
</dbReference>
<reference evidence="6 7" key="1">
    <citation type="journal article" date="2011" name="J. Gen. Appl. Microbiol.">
        <title>Draft genome sequencing of the enigmatic basidiomycete Mixia osmundae.</title>
        <authorList>
            <person name="Nishida H."/>
            <person name="Nagatsuka Y."/>
            <person name="Sugiyama J."/>
        </authorList>
    </citation>
    <scope>NUCLEOTIDE SEQUENCE [LARGE SCALE GENOMIC DNA]</scope>
    <source>
        <strain evidence="7">CBS 9802 / IAM 14324 / JCM 22182 / KY 12970</strain>
    </source>
</reference>
<dbReference type="Proteomes" id="UP000009131">
    <property type="component" value="Unassembled WGS sequence"/>
</dbReference>
<dbReference type="GO" id="GO:0005737">
    <property type="term" value="C:cytoplasm"/>
    <property type="evidence" value="ECO:0007669"/>
    <property type="project" value="UniProtKB-SubCell"/>
</dbReference>
<organism evidence="6 7">
    <name type="scientific">Mixia osmundae (strain CBS 9802 / IAM 14324 / JCM 22182 / KY 12970)</name>
    <dbReference type="NCBI Taxonomy" id="764103"/>
    <lineage>
        <taxon>Eukaryota</taxon>
        <taxon>Fungi</taxon>
        <taxon>Dikarya</taxon>
        <taxon>Basidiomycota</taxon>
        <taxon>Pucciniomycotina</taxon>
        <taxon>Mixiomycetes</taxon>
        <taxon>Mixiales</taxon>
        <taxon>Mixiaceae</taxon>
        <taxon>Mixia</taxon>
    </lineage>
</organism>